<dbReference type="EMBL" id="PGCJ01000378">
    <property type="protein sequence ID" value="PLW30448.1"/>
    <property type="molecule type" value="Genomic_DNA"/>
</dbReference>
<gene>
    <name evidence="2" type="ORF">PCANC_21187</name>
</gene>
<feature type="region of interest" description="Disordered" evidence="1">
    <location>
        <begin position="38"/>
        <end position="70"/>
    </location>
</feature>
<comment type="caution">
    <text evidence="2">The sequence shown here is derived from an EMBL/GenBank/DDBJ whole genome shotgun (WGS) entry which is preliminary data.</text>
</comment>
<evidence type="ECO:0000313" key="2">
    <source>
        <dbReference type="EMBL" id="PLW30448.1"/>
    </source>
</evidence>
<keyword evidence="3" id="KW-1185">Reference proteome</keyword>
<sequence>MWNSSHLRFQQDLYEMSLVLIAKPQIGSLDVSRRVGSALHPPKSDYVDAPVPAESKRTTGDGIFNRNKKNKSITGLSPRIYGVRKTDMDGVLNSESTHSSLLPCQLLSETRVPARPTTTPPIPKR</sequence>
<reference evidence="2 3" key="1">
    <citation type="submission" date="2017-11" db="EMBL/GenBank/DDBJ databases">
        <title>De novo assembly and phasing of dikaryotic genomes from two isolates of Puccinia coronata f. sp. avenae, the causal agent of oat crown rust.</title>
        <authorList>
            <person name="Miller M.E."/>
            <person name="Zhang Y."/>
            <person name="Omidvar V."/>
            <person name="Sperschneider J."/>
            <person name="Schwessinger B."/>
            <person name="Raley C."/>
            <person name="Palmer J.M."/>
            <person name="Garnica D."/>
            <person name="Upadhyaya N."/>
            <person name="Rathjen J."/>
            <person name="Taylor J.M."/>
            <person name="Park R.F."/>
            <person name="Dodds P.N."/>
            <person name="Hirsch C.D."/>
            <person name="Kianian S.F."/>
            <person name="Figueroa M."/>
        </authorList>
    </citation>
    <scope>NUCLEOTIDE SEQUENCE [LARGE SCALE GENOMIC DNA]</scope>
    <source>
        <strain evidence="2">12NC29</strain>
    </source>
</reference>
<dbReference type="AlphaFoldDB" id="A0A2N5TYB0"/>
<evidence type="ECO:0000256" key="1">
    <source>
        <dbReference type="SAM" id="MobiDB-lite"/>
    </source>
</evidence>
<organism evidence="2 3">
    <name type="scientific">Puccinia coronata f. sp. avenae</name>
    <dbReference type="NCBI Taxonomy" id="200324"/>
    <lineage>
        <taxon>Eukaryota</taxon>
        <taxon>Fungi</taxon>
        <taxon>Dikarya</taxon>
        <taxon>Basidiomycota</taxon>
        <taxon>Pucciniomycotina</taxon>
        <taxon>Pucciniomycetes</taxon>
        <taxon>Pucciniales</taxon>
        <taxon>Pucciniaceae</taxon>
        <taxon>Puccinia</taxon>
    </lineage>
</organism>
<name>A0A2N5TYB0_9BASI</name>
<accession>A0A2N5TYB0</accession>
<proteinExistence type="predicted"/>
<protein>
    <submittedName>
        <fullName evidence="2">Uncharacterized protein</fullName>
    </submittedName>
</protein>
<evidence type="ECO:0000313" key="3">
    <source>
        <dbReference type="Proteomes" id="UP000235388"/>
    </source>
</evidence>
<dbReference type="Proteomes" id="UP000235388">
    <property type="component" value="Unassembled WGS sequence"/>
</dbReference>